<dbReference type="SUPFAM" id="SSF53613">
    <property type="entry name" value="Ribokinase-like"/>
    <property type="match status" value="1"/>
</dbReference>
<evidence type="ECO:0000256" key="2">
    <source>
        <dbReference type="ARBA" id="ARBA00022679"/>
    </source>
</evidence>
<evidence type="ECO:0000313" key="9">
    <source>
        <dbReference type="Proteomes" id="UP000002247"/>
    </source>
</evidence>
<dbReference type="EMBL" id="CP001958">
    <property type="protein sequence ID" value="ADG99310.1"/>
    <property type="molecule type" value="Genomic_DNA"/>
</dbReference>
<dbReference type="CDD" id="cd01167">
    <property type="entry name" value="bac_FRK"/>
    <property type="match status" value="1"/>
</dbReference>
<comment type="similarity">
    <text evidence="1">Belongs to the carbohydrate kinase PfkB family.</text>
</comment>
<dbReference type="RefSeq" id="WP_013139759.1">
    <property type="nucleotide sequence ID" value="NC_014168.1"/>
</dbReference>
<dbReference type="Pfam" id="PF00294">
    <property type="entry name" value="PfkB"/>
    <property type="match status" value="1"/>
</dbReference>
<dbReference type="GO" id="GO:0016301">
    <property type="term" value="F:kinase activity"/>
    <property type="evidence" value="ECO:0007669"/>
    <property type="project" value="UniProtKB-KW"/>
</dbReference>
<evidence type="ECO:0000256" key="6">
    <source>
        <dbReference type="SAM" id="MobiDB-lite"/>
    </source>
</evidence>
<sequence>MSVLVCGEALIDLVPAENGLLAPLPGGGPFNVAVALGRLGSEVLFLSRLSTDPYGELLISRLRDAGVGLSVAQRGPEPTTLALTALDDAGAARYIFYADGTADRLVSAPGPLPDTVAAVSFGTLSLVYEPGASVYERLLARARAAGRLTMLDPNIRPCAIADPDGYRARFQSWLGSVDVLKVSEDDAEWLGGTPDSWLAAGVGAVLLTQGGSGLSVFTAETSVHVKAPQVEVADTIGAGDTAHAALLHWLDRADALSPRAVRALQEEDWRRALDLVARASAITVSRPGADPPWGRELAVPPEPRRGAAAPAFADRAW</sequence>
<dbReference type="PROSITE" id="PS00584">
    <property type="entry name" value="PFKB_KINASES_2"/>
    <property type="match status" value="1"/>
</dbReference>
<accession>D6ZDQ3</accession>
<feature type="region of interest" description="Disordered" evidence="6">
    <location>
        <begin position="287"/>
        <end position="317"/>
    </location>
</feature>
<keyword evidence="3" id="KW-0547">Nucleotide-binding</keyword>
<gene>
    <name evidence="8" type="ordered locus">Srot_2879</name>
</gene>
<dbReference type="AlphaFoldDB" id="D6ZDQ3"/>
<dbReference type="Proteomes" id="UP000002247">
    <property type="component" value="Chromosome"/>
</dbReference>
<evidence type="ECO:0000256" key="5">
    <source>
        <dbReference type="ARBA" id="ARBA00022840"/>
    </source>
</evidence>
<protein>
    <submittedName>
        <fullName evidence="8">PfkB domain protein</fullName>
    </submittedName>
</protein>
<dbReference type="STRING" id="640132.Srot_2879"/>
<proteinExistence type="inferred from homology"/>
<evidence type="ECO:0000259" key="7">
    <source>
        <dbReference type="Pfam" id="PF00294"/>
    </source>
</evidence>
<dbReference type="PANTHER" id="PTHR43085:SF1">
    <property type="entry name" value="PSEUDOURIDINE KINASE-RELATED"/>
    <property type="match status" value="1"/>
</dbReference>
<dbReference type="HOGENOM" id="CLU_027634_6_2_11"/>
<reference evidence="8 9" key="1">
    <citation type="journal article" date="2010" name="Stand. Genomic Sci.">
        <title>Complete genome sequence of Segniliparus rotundus type strain (CDC 1076).</title>
        <authorList>
            <person name="Sikorski J."/>
            <person name="Lapidus A."/>
            <person name="Copeland A."/>
            <person name="Misra M."/>
            <person name="Glavina Del Rio T."/>
            <person name="Nolan M."/>
            <person name="Lucas S."/>
            <person name="Chen F."/>
            <person name="Tice H."/>
            <person name="Cheng J.F."/>
            <person name="Jando M."/>
            <person name="Schneider S."/>
            <person name="Bruce D."/>
            <person name="Goodwin L."/>
            <person name="Pitluck S."/>
            <person name="Liolios K."/>
            <person name="Mikhailova N."/>
            <person name="Pati A."/>
            <person name="Ivanova N."/>
            <person name="Mavromatis K."/>
            <person name="Chen A."/>
            <person name="Palaniappan K."/>
            <person name="Chertkov O."/>
            <person name="Land M."/>
            <person name="Hauser L."/>
            <person name="Chang Y.J."/>
            <person name="Jeffries C.D."/>
            <person name="Brettin T."/>
            <person name="Detter J.C."/>
            <person name="Han C."/>
            <person name="Rohde M."/>
            <person name="Goker M."/>
            <person name="Bristow J."/>
            <person name="Eisen J.A."/>
            <person name="Markowitz V."/>
            <person name="Hugenholtz P."/>
            <person name="Kyrpides N.C."/>
            <person name="Klenk H.P."/>
        </authorList>
    </citation>
    <scope>NUCLEOTIDE SEQUENCE [LARGE SCALE GENOMIC DNA]</scope>
    <source>
        <strain evidence="9">ATCC BAA-972 / CDC 1076 / CIP 108378 / DSM 44985 / JCM 13578</strain>
    </source>
</reference>
<dbReference type="InterPro" id="IPR011611">
    <property type="entry name" value="PfkB_dom"/>
</dbReference>
<evidence type="ECO:0000256" key="1">
    <source>
        <dbReference type="ARBA" id="ARBA00010688"/>
    </source>
</evidence>
<dbReference type="GO" id="GO:0005524">
    <property type="term" value="F:ATP binding"/>
    <property type="evidence" value="ECO:0007669"/>
    <property type="project" value="UniProtKB-KW"/>
</dbReference>
<keyword evidence="2" id="KW-0808">Transferase</keyword>
<dbReference type="PANTHER" id="PTHR43085">
    <property type="entry name" value="HEXOKINASE FAMILY MEMBER"/>
    <property type="match status" value="1"/>
</dbReference>
<keyword evidence="4" id="KW-0418">Kinase</keyword>
<dbReference type="Gene3D" id="3.40.1190.20">
    <property type="match status" value="1"/>
</dbReference>
<feature type="compositionally biased region" description="Low complexity" evidence="6">
    <location>
        <begin position="306"/>
        <end position="317"/>
    </location>
</feature>
<dbReference type="OrthoDB" id="9795789at2"/>
<name>D6ZDQ3_SEGRD</name>
<keyword evidence="5" id="KW-0067">ATP-binding</keyword>
<dbReference type="eggNOG" id="COG0524">
    <property type="taxonomic scope" value="Bacteria"/>
</dbReference>
<organism evidence="8 9">
    <name type="scientific">Segniliparus rotundus (strain ATCC BAA-972 / CDC 1076 / CIP 108378 / DSM 44985 / JCM 13578)</name>
    <dbReference type="NCBI Taxonomy" id="640132"/>
    <lineage>
        <taxon>Bacteria</taxon>
        <taxon>Bacillati</taxon>
        <taxon>Actinomycetota</taxon>
        <taxon>Actinomycetes</taxon>
        <taxon>Mycobacteriales</taxon>
        <taxon>Segniliparaceae</taxon>
        <taxon>Segniliparus</taxon>
    </lineage>
</organism>
<keyword evidence="9" id="KW-1185">Reference proteome</keyword>
<dbReference type="InterPro" id="IPR002173">
    <property type="entry name" value="Carboh/pur_kinase_PfkB_CS"/>
</dbReference>
<dbReference type="InterPro" id="IPR029056">
    <property type="entry name" value="Ribokinase-like"/>
</dbReference>
<dbReference type="InterPro" id="IPR050306">
    <property type="entry name" value="PfkB_Carbo_kinase"/>
</dbReference>
<evidence type="ECO:0000313" key="8">
    <source>
        <dbReference type="EMBL" id="ADG99310.1"/>
    </source>
</evidence>
<feature type="domain" description="Carbohydrate kinase PfkB" evidence="7">
    <location>
        <begin position="5"/>
        <end position="291"/>
    </location>
</feature>
<evidence type="ECO:0000256" key="3">
    <source>
        <dbReference type="ARBA" id="ARBA00022741"/>
    </source>
</evidence>
<dbReference type="KEGG" id="srt:Srot_2879"/>
<evidence type="ECO:0000256" key="4">
    <source>
        <dbReference type="ARBA" id="ARBA00022777"/>
    </source>
</evidence>